<protein>
    <recommendedName>
        <fullName evidence="3">beta-glucosidase</fullName>
        <ecNumber evidence="3">3.2.1.21</ecNumber>
    </recommendedName>
</protein>
<dbReference type="PANTHER" id="PTHR42715">
    <property type="entry name" value="BETA-GLUCOSIDASE"/>
    <property type="match status" value="1"/>
</dbReference>
<dbReference type="RefSeq" id="XP_022479658.1">
    <property type="nucleotide sequence ID" value="XM_022613864.1"/>
</dbReference>
<dbReference type="Gene3D" id="2.60.40.10">
    <property type="entry name" value="Immunoglobulins"/>
    <property type="match status" value="1"/>
</dbReference>
<gene>
    <name evidence="7" type="ORF">CORC01_02213</name>
</gene>
<dbReference type="EMBL" id="MJBS01000012">
    <property type="protein sequence ID" value="OHF02518.1"/>
    <property type="molecule type" value="Genomic_DNA"/>
</dbReference>
<dbReference type="GO" id="GO:0009251">
    <property type="term" value="P:glucan catabolic process"/>
    <property type="evidence" value="ECO:0007669"/>
    <property type="project" value="TreeGrafter"/>
</dbReference>
<dbReference type="EC" id="3.2.1.21" evidence="3"/>
<evidence type="ECO:0000256" key="3">
    <source>
        <dbReference type="ARBA" id="ARBA00012744"/>
    </source>
</evidence>
<evidence type="ECO:0000313" key="8">
    <source>
        <dbReference type="Proteomes" id="UP000176998"/>
    </source>
</evidence>
<accession>A0A1G4BMI8</accession>
<dbReference type="AlphaFoldDB" id="A0A1G4BMI8"/>
<evidence type="ECO:0000256" key="2">
    <source>
        <dbReference type="ARBA" id="ARBA00005336"/>
    </source>
</evidence>
<dbReference type="STRING" id="1209926.A0A1G4BMI8"/>
<dbReference type="SMART" id="SM01217">
    <property type="entry name" value="Fn3_like"/>
    <property type="match status" value="1"/>
</dbReference>
<feature type="domain" description="Fibronectin type III-like" evidence="6">
    <location>
        <begin position="96"/>
        <end position="166"/>
    </location>
</feature>
<organism evidence="7 8">
    <name type="scientific">Colletotrichum orchidophilum</name>
    <dbReference type="NCBI Taxonomy" id="1209926"/>
    <lineage>
        <taxon>Eukaryota</taxon>
        <taxon>Fungi</taxon>
        <taxon>Dikarya</taxon>
        <taxon>Ascomycota</taxon>
        <taxon>Pezizomycotina</taxon>
        <taxon>Sordariomycetes</taxon>
        <taxon>Hypocreomycetidae</taxon>
        <taxon>Glomerellales</taxon>
        <taxon>Glomerellaceae</taxon>
        <taxon>Colletotrichum</taxon>
    </lineage>
</organism>
<dbReference type="InterPro" id="IPR013783">
    <property type="entry name" value="Ig-like_fold"/>
</dbReference>
<evidence type="ECO:0000256" key="4">
    <source>
        <dbReference type="ARBA" id="ARBA00022801"/>
    </source>
</evidence>
<dbReference type="Pfam" id="PF14310">
    <property type="entry name" value="Fn3-like"/>
    <property type="match status" value="1"/>
</dbReference>
<dbReference type="OrthoDB" id="47059at2759"/>
<keyword evidence="5" id="KW-0326">Glycosidase</keyword>
<dbReference type="PANTHER" id="PTHR42715:SF3">
    <property type="entry name" value="BETA-GLUCOSIDASE B-RELATED"/>
    <property type="match status" value="1"/>
</dbReference>
<comment type="catalytic activity">
    <reaction evidence="1">
        <text>Hydrolysis of terminal, non-reducing beta-D-glucosyl residues with release of beta-D-glucose.</text>
        <dbReference type="EC" id="3.2.1.21"/>
    </reaction>
</comment>
<keyword evidence="4" id="KW-0378">Hydrolase</keyword>
<evidence type="ECO:0000256" key="1">
    <source>
        <dbReference type="ARBA" id="ARBA00000448"/>
    </source>
</evidence>
<comment type="similarity">
    <text evidence="2">Belongs to the glycosyl hydrolase 3 family.</text>
</comment>
<name>A0A1G4BMI8_9PEZI</name>
<dbReference type="GeneID" id="34555374"/>
<comment type="caution">
    <text evidence="7">The sequence shown here is derived from an EMBL/GenBank/DDBJ whole genome shotgun (WGS) entry which is preliminary data.</text>
</comment>
<dbReference type="InterPro" id="IPR026891">
    <property type="entry name" value="Fn3-like"/>
</dbReference>
<evidence type="ECO:0000256" key="5">
    <source>
        <dbReference type="ARBA" id="ARBA00023295"/>
    </source>
</evidence>
<proteinExistence type="inferred from homology"/>
<sequence length="170" mass="18637">MFLSIWAQRSFKKPELSQSLYAPAVFRFGVTLLGRSCPSQSSSSKRFESSEGVFVVYRLYDRISKDVLSFSSCIGAGDDFEVLMEVSNTGAVAGGAVVQVYAGRTGRSANTVVRVLVAFDKVRLQPGENTVVKLTVSVKDFASFDEAVREWVVEAGDYSLYLVAYEAETL</sequence>
<evidence type="ECO:0000259" key="6">
    <source>
        <dbReference type="SMART" id="SM01217"/>
    </source>
</evidence>
<reference evidence="7 8" key="1">
    <citation type="submission" date="2016-09" db="EMBL/GenBank/DDBJ databases">
        <authorList>
            <person name="Capua I."/>
            <person name="De Benedictis P."/>
            <person name="Joannis T."/>
            <person name="Lombin L.H."/>
            <person name="Cattoli G."/>
        </authorList>
    </citation>
    <scope>NUCLEOTIDE SEQUENCE [LARGE SCALE GENOMIC DNA]</scope>
    <source>
        <strain evidence="7 8">IMI 309357</strain>
    </source>
</reference>
<dbReference type="Proteomes" id="UP000176998">
    <property type="component" value="Unassembled WGS sequence"/>
</dbReference>
<evidence type="ECO:0000313" key="7">
    <source>
        <dbReference type="EMBL" id="OHF02518.1"/>
    </source>
</evidence>
<dbReference type="GO" id="GO:0008422">
    <property type="term" value="F:beta-glucosidase activity"/>
    <property type="evidence" value="ECO:0007669"/>
    <property type="project" value="UniProtKB-EC"/>
</dbReference>
<dbReference type="InterPro" id="IPR050288">
    <property type="entry name" value="Cellulose_deg_GH3"/>
</dbReference>
<keyword evidence="8" id="KW-1185">Reference proteome</keyword>